<organism evidence="2">
    <name type="scientific">Cladocopium goreaui</name>
    <dbReference type="NCBI Taxonomy" id="2562237"/>
    <lineage>
        <taxon>Eukaryota</taxon>
        <taxon>Sar</taxon>
        <taxon>Alveolata</taxon>
        <taxon>Dinophyceae</taxon>
        <taxon>Suessiales</taxon>
        <taxon>Symbiodiniaceae</taxon>
        <taxon>Cladocopium</taxon>
    </lineage>
</organism>
<dbReference type="EMBL" id="CAMXCT010001840">
    <property type="protein sequence ID" value="CAI3993497.1"/>
    <property type="molecule type" value="Genomic_DNA"/>
</dbReference>
<keyword evidence="5" id="KW-1185">Reference proteome</keyword>
<evidence type="ECO:0000313" key="5">
    <source>
        <dbReference type="Proteomes" id="UP001152797"/>
    </source>
</evidence>
<name>A0A9P1CJL8_9DINO</name>
<accession>A0A9P1CJL8</accession>
<reference evidence="3" key="2">
    <citation type="submission" date="2024-04" db="EMBL/GenBank/DDBJ databases">
        <authorList>
            <person name="Chen Y."/>
            <person name="Shah S."/>
            <person name="Dougan E. K."/>
            <person name="Thang M."/>
            <person name="Chan C."/>
        </authorList>
    </citation>
    <scope>NUCLEOTIDE SEQUENCE [LARGE SCALE GENOMIC DNA]</scope>
</reference>
<gene>
    <name evidence="2" type="ORF">C1SCF055_LOCUS20239</name>
</gene>
<feature type="region of interest" description="Disordered" evidence="1">
    <location>
        <begin position="62"/>
        <end position="81"/>
    </location>
</feature>
<dbReference type="EMBL" id="CAMXCT020001840">
    <property type="protein sequence ID" value="CAL1146872.1"/>
    <property type="molecule type" value="Genomic_DNA"/>
</dbReference>
<evidence type="ECO:0000313" key="4">
    <source>
        <dbReference type="EMBL" id="CAL4780809.1"/>
    </source>
</evidence>
<protein>
    <submittedName>
        <fullName evidence="4">Serine/threonine/tyrosine-interacting protein B</fullName>
    </submittedName>
</protein>
<dbReference type="AlphaFoldDB" id="A0A9P1CJL8"/>
<dbReference type="Proteomes" id="UP001152797">
    <property type="component" value="Unassembled WGS sequence"/>
</dbReference>
<dbReference type="EMBL" id="CAMXCT030001840">
    <property type="protein sequence ID" value="CAL4780809.1"/>
    <property type="molecule type" value="Genomic_DNA"/>
</dbReference>
<evidence type="ECO:0000256" key="1">
    <source>
        <dbReference type="SAM" id="MobiDB-lite"/>
    </source>
</evidence>
<comment type="caution">
    <text evidence="2">The sequence shown here is derived from an EMBL/GenBank/DDBJ whole genome shotgun (WGS) entry which is preliminary data.</text>
</comment>
<evidence type="ECO:0000313" key="3">
    <source>
        <dbReference type="EMBL" id="CAL1146872.1"/>
    </source>
</evidence>
<dbReference type="OrthoDB" id="446027at2759"/>
<sequence>MALRGPRHFRGAAKVKDICFHHDPRSGQLCSDSACSKQHIDTLTQDAAERFDRAWRAWQTRESKAKESGLQKPNAPEKSMPAVCSSMPLTSDLPEPPGLFEVPWYYDERWHQRAMSAGMISSCTFLAHSSLWSCMPRLRRYREIHPVQRPVFATQLGRRCGELLHLAPHPAVICVEKPYLGGFVEGFAQTVTGEFILVVVNGGDAPVTVDQQSIIGKLPGLEACFAMNLHKAVDARFVPLPIGLPHHCDGLHRGNLRAASEAESLIQQCRAKATPWNLRSQRLLVTPMQANRLRERYLERLSSPEFGALVRVVTTRLDFAGFLALMAEHQTVLSPPGRGHDCYRTWQALAVGTVPLVVADPCFDDRLYTNAGLPTIPGPEELTPELLAPLLQQGYYMGHLSRSGALVLRGIGLTAGIALKKWRKKGEIDCGLVLLTGQRLDSRLRSVESIGQMVDSMMLVQILSGGRYTPNEQASSYDHEAVIATLTEQRKELLGEVEDSQPCGRPLEGVGGQLLSM</sequence>
<evidence type="ECO:0000313" key="2">
    <source>
        <dbReference type="EMBL" id="CAI3993497.1"/>
    </source>
</evidence>
<proteinExistence type="predicted"/>
<reference evidence="2" key="1">
    <citation type="submission" date="2022-10" db="EMBL/GenBank/DDBJ databases">
        <authorList>
            <person name="Chen Y."/>
            <person name="Dougan E. K."/>
            <person name="Chan C."/>
            <person name="Rhodes N."/>
            <person name="Thang M."/>
        </authorList>
    </citation>
    <scope>NUCLEOTIDE SEQUENCE</scope>
</reference>